<dbReference type="AlphaFoldDB" id="A0A7Y3RNZ9"/>
<feature type="binding site" evidence="10">
    <location>
        <position position="296"/>
    </location>
    <ligand>
        <name>ATP</name>
        <dbReference type="ChEBI" id="CHEBI:30616"/>
    </ligand>
</feature>
<dbReference type="InterPro" id="IPR014729">
    <property type="entry name" value="Rossmann-like_a/b/a_fold"/>
</dbReference>
<dbReference type="GO" id="GO:0000049">
    <property type="term" value="F:tRNA binding"/>
    <property type="evidence" value="ECO:0007669"/>
    <property type="project" value="InterPro"/>
</dbReference>
<reference evidence="11 12" key="1">
    <citation type="submission" date="2020-05" db="EMBL/GenBank/DDBJ databases">
        <title>Parvularcula mediterraneae sp. nov., isolated from polypropylene straw from shallow seawater of the seashore of Laganas in Zakynthos island, Greece.</title>
        <authorList>
            <person name="Szabo I."/>
            <person name="Al-Omari J."/>
            <person name="Rado J."/>
            <person name="Szerdahelyi G.S."/>
        </authorList>
    </citation>
    <scope>NUCLEOTIDE SEQUENCE [LARGE SCALE GENOMIC DNA]</scope>
    <source>
        <strain evidence="11 12">ZS-1/3</strain>
    </source>
</reference>
<dbReference type="Gene3D" id="1.10.10.350">
    <property type="match status" value="1"/>
</dbReference>
<comment type="caution">
    <text evidence="10">Lacks conserved residue(s) required for the propagation of feature annotation.</text>
</comment>
<evidence type="ECO:0000256" key="3">
    <source>
        <dbReference type="ARBA" id="ARBA00022490"/>
    </source>
</evidence>
<dbReference type="Proteomes" id="UP000536835">
    <property type="component" value="Unassembled WGS sequence"/>
</dbReference>
<dbReference type="InterPro" id="IPR001412">
    <property type="entry name" value="aa-tRNA-synth_I_CS"/>
</dbReference>
<keyword evidence="12" id="KW-1185">Reference proteome</keyword>
<dbReference type="Pfam" id="PF01921">
    <property type="entry name" value="tRNA-synt_1f"/>
    <property type="match status" value="1"/>
</dbReference>
<evidence type="ECO:0000256" key="2">
    <source>
        <dbReference type="ARBA" id="ARBA00005594"/>
    </source>
</evidence>
<evidence type="ECO:0000256" key="6">
    <source>
        <dbReference type="ARBA" id="ARBA00022840"/>
    </source>
</evidence>
<evidence type="ECO:0000256" key="5">
    <source>
        <dbReference type="ARBA" id="ARBA00022741"/>
    </source>
</evidence>
<dbReference type="PROSITE" id="PS00178">
    <property type="entry name" value="AA_TRNA_LIGASE_I"/>
    <property type="match status" value="1"/>
</dbReference>
<keyword evidence="4 10" id="KW-0436">Ligase</keyword>
<dbReference type="EC" id="6.1.1.6" evidence="10"/>
<feature type="short sequence motif" description="'HIGH' region" evidence="10">
    <location>
        <begin position="47"/>
        <end position="55"/>
    </location>
</feature>
<dbReference type="RefSeq" id="WP_173201223.1">
    <property type="nucleotide sequence ID" value="NZ_JABFCX010000003.1"/>
</dbReference>
<gene>
    <name evidence="10" type="primary">lysS</name>
    <name evidence="11" type="ORF">HK107_14930</name>
</gene>
<dbReference type="EMBL" id="JABFCX010000003">
    <property type="protein sequence ID" value="NNU17624.1"/>
    <property type="molecule type" value="Genomic_DNA"/>
</dbReference>
<keyword evidence="7 10" id="KW-0648">Protein biosynthesis</keyword>
<dbReference type="HAMAP" id="MF_00177">
    <property type="entry name" value="Lys_tRNA_synth_class1"/>
    <property type="match status" value="1"/>
</dbReference>
<dbReference type="GO" id="GO:0006430">
    <property type="term" value="P:lysyl-tRNA aminoacylation"/>
    <property type="evidence" value="ECO:0007669"/>
    <property type="project" value="UniProtKB-UniRule"/>
</dbReference>
<comment type="caution">
    <text evidence="11">The sequence shown here is derived from an EMBL/GenBank/DDBJ whole genome shotgun (WGS) entry which is preliminary data.</text>
</comment>
<dbReference type="PANTHER" id="PTHR37940:SF1">
    <property type="entry name" value="LYSINE--TRNA LIGASE"/>
    <property type="match status" value="1"/>
</dbReference>
<keyword evidence="5 10" id="KW-0547">Nucleotide-binding</keyword>
<comment type="catalytic activity">
    <reaction evidence="9 10">
        <text>tRNA(Lys) + L-lysine + ATP = L-lysyl-tRNA(Lys) + AMP + diphosphate</text>
        <dbReference type="Rhea" id="RHEA:20792"/>
        <dbReference type="Rhea" id="RHEA-COMP:9696"/>
        <dbReference type="Rhea" id="RHEA-COMP:9697"/>
        <dbReference type="ChEBI" id="CHEBI:30616"/>
        <dbReference type="ChEBI" id="CHEBI:32551"/>
        <dbReference type="ChEBI" id="CHEBI:33019"/>
        <dbReference type="ChEBI" id="CHEBI:78442"/>
        <dbReference type="ChEBI" id="CHEBI:78529"/>
        <dbReference type="ChEBI" id="CHEBI:456215"/>
        <dbReference type="EC" id="6.1.1.6"/>
    </reaction>
</comment>
<evidence type="ECO:0000256" key="1">
    <source>
        <dbReference type="ARBA" id="ARBA00004496"/>
    </source>
</evidence>
<comment type="subcellular location">
    <subcellularLocation>
        <location evidence="1 10">Cytoplasm</location>
    </subcellularLocation>
</comment>
<organism evidence="11 12">
    <name type="scientific">Parvularcula mediterranea</name>
    <dbReference type="NCBI Taxonomy" id="2732508"/>
    <lineage>
        <taxon>Bacteria</taxon>
        <taxon>Pseudomonadati</taxon>
        <taxon>Pseudomonadota</taxon>
        <taxon>Alphaproteobacteria</taxon>
        <taxon>Parvularculales</taxon>
        <taxon>Parvularculaceae</taxon>
        <taxon>Parvularcula</taxon>
    </lineage>
</organism>
<dbReference type="InterPro" id="IPR020751">
    <property type="entry name" value="aa-tRNA-synth_I_codon-bd_sub2"/>
</dbReference>
<dbReference type="NCBIfam" id="TIGR00467">
    <property type="entry name" value="lysS_arch"/>
    <property type="match status" value="1"/>
</dbReference>
<evidence type="ECO:0000256" key="4">
    <source>
        <dbReference type="ARBA" id="ARBA00022598"/>
    </source>
</evidence>
<evidence type="ECO:0000256" key="9">
    <source>
        <dbReference type="ARBA" id="ARBA00048573"/>
    </source>
</evidence>
<dbReference type="InterPro" id="IPR002904">
    <property type="entry name" value="Lys-tRNA-ligase"/>
</dbReference>
<evidence type="ECO:0000256" key="8">
    <source>
        <dbReference type="ARBA" id="ARBA00023146"/>
    </source>
</evidence>
<keyword evidence="6 10" id="KW-0067">ATP-binding</keyword>
<evidence type="ECO:0000256" key="7">
    <source>
        <dbReference type="ARBA" id="ARBA00022917"/>
    </source>
</evidence>
<keyword evidence="3 10" id="KW-0963">Cytoplasm</keyword>
<dbReference type="SUPFAM" id="SSF48163">
    <property type="entry name" value="An anticodon-binding domain of class I aminoacyl-tRNA synthetases"/>
    <property type="match status" value="1"/>
</dbReference>
<dbReference type="GO" id="GO:0005737">
    <property type="term" value="C:cytoplasm"/>
    <property type="evidence" value="ECO:0007669"/>
    <property type="project" value="UniProtKB-SubCell"/>
</dbReference>
<dbReference type="InterPro" id="IPR008925">
    <property type="entry name" value="aa_tRNA-synth_I_cd-bd_sf"/>
</dbReference>
<dbReference type="PANTHER" id="PTHR37940">
    <property type="entry name" value="LYSINE--TRNA LIGASE"/>
    <property type="match status" value="1"/>
</dbReference>
<evidence type="ECO:0000256" key="10">
    <source>
        <dbReference type="HAMAP-Rule" id="MF_00177"/>
    </source>
</evidence>
<evidence type="ECO:0000313" key="11">
    <source>
        <dbReference type="EMBL" id="NNU17624.1"/>
    </source>
</evidence>
<dbReference type="GO" id="GO:0005524">
    <property type="term" value="F:ATP binding"/>
    <property type="evidence" value="ECO:0007669"/>
    <property type="project" value="UniProtKB-UniRule"/>
</dbReference>
<dbReference type="SUPFAM" id="SSF52374">
    <property type="entry name" value="Nucleotidylyl transferase"/>
    <property type="match status" value="1"/>
</dbReference>
<comment type="similarity">
    <text evidence="2 10">Belongs to the class-I aminoacyl-tRNA synthetase family.</text>
</comment>
<keyword evidence="8 10" id="KW-0030">Aminoacyl-tRNA synthetase</keyword>
<name>A0A7Y3RNZ9_9PROT</name>
<dbReference type="GO" id="GO:0004824">
    <property type="term" value="F:lysine-tRNA ligase activity"/>
    <property type="evidence" value="ECO:0007669"/>
    <property type="project" value="UniProtKB-UniRule"/>
</dbReference>
<dbReference type="NCBIfam" id="NF001968">
    <property type="entry name" value="PRK00750.1-2"/>
    <property type="match status" value="1"/>
</dbReference>
<sequence>MSNQTFDPAILENAKAWPFQEAKSLKKRLEKMGKKDGLVTFETGYGPSGPPHIGTFGEVARTSMVRHAFTQLCPQYDTRIVCVSDDMDGMRKIPPVPNAEILEDHLQKPLSRVPDPAGEHESFAASNNAKLRAFLDRFGFDYEFVSATSAYEAGTLDKSLLRMLEVYDEVMDIILPTLGEERRQTYSPILPISPETGRVLYVPLLERDAASGTIVYEDEDGTRREQSVKGGACKLQWKADWAGRWYALDVDYEMAGEDLTESTRLSSKIVRTLGNEAPAGFNYQLFLDEEGKKISKTKGNGLTIDEWLRYAAPETLQLFNFTAPKKAKKLYFDVIPKQADEYWTHVGKYADQEDQKRVENPAFFIHQGGVPATTPPVSFGLLLNIVDASGTSDPEVLRGFVQKYRPDASDQEMQAMEPMLGYAVNYFQDFVLPKKDFRAPTDQEKAALEMLSARLKDLGEGEEEDAYQTAVFDAGKAQDYANIREWFKGLYEVVFGQSEGPRMGPFVKIYGAADTAALIDKALARNA</sequence>
<dbReference type="Gene3D" id="3.40.50.620">
    <property type="entry name" value="HUPs"/>
    <property type="match status" value="2"/>
</dbReference>
<accession>A0A7Y3RNZ9</accession>
<protein>
    <recommendedName>
        <fullName evidence="10">Lysine--tRNA ligase</fullName>
        <ecNumber evidence="10">6.1.1.6</ecNumber>
    </recommendedName>
    <alternativeName>
        <fullName evidence="10">Lysyl-tRNA synthetase</fullName>
        <shortName evidence="10">LysRS</shortName>
    </alternativeName>
</protein>
<evidence type="ECO:0000313" key="12">
    <source>
        <dbReference type="Proteomes" id="UP000536835"/>
    </source>
</evidence>
<proteinExistence type="inferred from homology"/>